<sequence>MDIIPQELAVEILSIFGVLGSAWIVSNILSSNERSLFDRIFKRYNKIDNIYQLLPILQKNSKRLFLFFSDLTTSLKSVLSANDAGITKEMVEGILSHEYYKNKIIEVQNEVFKEFNVDYKEVEEATKRFSQDDQVEFYVSGVMRMYESVLNCTYPQCPGVEPNRDITQAKYFEILEKVTITETKKWIQKQPGNIGNWGPVATEGTVDGGKTINRFTSDANTRLNTASSVADRSSTESASSNTKTDTISNSGKHSIASERSNTAYGMPRNTSRTSGRGRGNNRASLLRKERLGGRTGGVSGSANGNGVNVDDEMKNNKEFQNIIMKELSKYGYDNYLDALVALKTSENYFYYFPNFNASKLAITAKVKRVYSSNDVQKVSRHELELILETSEEDSLVAVLLFDDLIDETSFNKLVTVSTSERPIEELNRQFGLKYKTVPNGTGNGVGVSVADGKDEVDGDQEKDVTDDRGEEVVEGVEAVDGVEVVGGRGGQVNSEGNASDNGMIGDDEGGRNTNSKVLNSLMNAATSREGEVTNVNEGEVEVERNNKNKVVTVWLFKEEFITSMKMQTYPALVIFNSGSMEEIRSI</sequence>
<proteinExistence type="predicted"/>
<protein>
    <submittedName>
        <fullName evidence="2">Uncharacterized protein</fullName>
    </submittedName>
</protein>
<dbReference type="OrthoDB" id="365246at2759"/>
<dbReference type="Proteomes" id="UP000244803">
    <property type="component" value="Chromosome 1"/>
</dbReference>
<reference evidence="2" key="1">
    <citation type="submission" date="2022-07" db="EMBL/GenBank/DDBJ databases">
        <title>Evaluation of T. orientalis genome assembly methods using nanopore sequencing and analysis of variation between genomes.</title>
        <authorList>
            <person name="Yam J."/>
            <person name="Micallef M.L."/>
            <person name="Liu M."/>
            <person name="Djordjevic S.P."/>
            <person name="Bogema D.R."/>
            <person name="Jenkins C."/>
        </authorList>
    </citation>
    <scope>NUCLEOTIDE SEQUENCE</scope>
    <source>
        <strain evidence="2">Fish Creek</strain>
    </source>
</reference>
<accession>A0A976QRC6</accession>
<evidence type="ECO:0000313" key="3">
    <source>
        <dbReference type="Proteomes" id="UP000244803"/>
    </source>
</evidence>
<organism evidence="2 3">
    <name type="scientific">Theileria orientalis</name>
    <dbReference type="NCBI Taxonomy" id="68886"/>
    <lineage>
        <taxon>Eukaryota</taxon>
        <taxon>Sar</taxon>
        <taxon>Alveolata</taxon>
        <taxon>Apicomplexa</taxon>
        <taxon>Aconoidasida</taxon>
        <taxon>Piroplasmida</taxon>
        <taxon>Theileriidae</taxon>
        <taxon>Theileria</taxon>
    </lineage>
</organism>
<dbReference type="EMBL" id="CP056065">
    <property type="protein sequence ID" value="UKJ87989.1"/>
    <property type="molecule type" value="Genomic_DNA"/>
</dbReference>
<feature type="region of interest" description="Disordered" evidence="1">
    <location>
        <begin position="209"/>
        <end position="311"/>
    </location>
</feature>
<feature type="compositionally biased region" description="Polar residues" evidence="1">
    <location>
        <begin position="213"/>
        <end position="263"/>
    </location>
</feature>
<feature type="compositionally biased region" description="Polar residues" evidence="1">
    <location>
        <begin position="491"/>
        <end position="500"/>
    </location>
</feature>
<feature type="region of interest" description="Disordered" evidence="1">
    <location>
        <begin position="486"/>
        <end position="510"/>
    </location>
</feature>
<gene>
    <name evidence="2" type="ORF">MACJ_000431</name>
</gene>
<name>A0A976QRC6_THEOR</name>
<dbReference type="AlphaFoldDB" id="A0A976QRC6"/>
<evidence type="ECO:0000256" key="1">
    <source>
        <dbReference type="SAM" id="MobiDB-lite"/>
    </source>
</evidence>
<feature type="compositionally biased region" description="Basic and acidic residues" evidence="1">
    <location>
        <begin position="451"/>
        <end position="467"/>
    </location>
</feature>
<feature type="region of interest" description="Disordered" evidence="1">
    <location>
        <begin position="443"/>
        <end position="467"/>
    </location>
</feature>
<evidence type="ECO:0000313" key="2">
    <source>
        <dbReference type="EMBL" id="UKJ87989.1"/>
    </source>
</evidence>